<evidence type="ECO:0000256" key="1">
    <source>
        <dbReference type="SAM" id="SignalP"/>
    </source>
</evidence>
<protein>
    <submittedName>
        <fullName evidence="2">Uncharacterized protein</fullName>
    </submittedName>
</protein>
<evidence type="ECO:0000313" key="3">
    <source>
        <dbReference type="Proteomes" id="UP000054477"/>
    </source>
</evidence>
<dbReference type="AlphaFoldDB" id="A0A0C9XHZ0"/>
<dbReference type="Proteomes" id="UP000054477">
    <property type="component" value="Unassembled WGS sequence"/>
</dbReference>
<keyword evidence="3" id="KW-1185">Reference proteome</keyword>
<evidence type="ECO:0000313" key="2">
    <source>
        <dbReference type="EMBL" id="KIJ97266.1"/>
    </source>
</evidence>
<keyword evidence="1" id="KW-0732">Signal</keyword>
<organism evidence="2 3">
    <name type="scientific">Laccaria amethystina LaAM-08-1</name>
    <dbReference type="NCBI Taxonomy" id="1095629"/>
    <lineage>
        <taxon>Eukaryota</taxon>
        <taxon>Fungi</taxon>
        <taxon>Dikarya</taxon>
        <taxon>Basidiomycota</taxon>
        <taxon>Agaricomycotina</taxon>
        <taxon>Agaricomycetes</taxon>
        <taxon>Agaricomycetidae</taxon>
        <taxon>Agaricales</taxon>
        <taxon>Agaricineae</taxon>
        <taxon>Hydnangiaceae</taxon>
        <taxon>Laccaria</taxon>
    </lineage>
</organism>
<proteinExistence type="predicted"/>
<reference evidence="3" key="2">
    <citation type="submission" date="2015-01" db="EMBL/GenBank/DDBJ databases">
        <title>Evolutionary Origins and Diversification of the Mycorrhizal Mutualists.</title>
        <authorList>
            <consortium name="DOE Joint Genome Institute"/>
            <consortium name="Mycorrhizal Genomics Consortium"/>
            <person name="Kohler A."/>
            <person name="Kuo A."/>
            <person name="Nagy L.G."/>
            <person name="Floudas D."/>
            <person name="Copeland A."/>
            <person name="Barry K.W."/>
            <person name="Cichocki N."/>
            <person name="Veneault-Fourrey C."/>
            <person name="LaButti K."/>
            <person name="Lindquist E.A."/>
            <person name="Lipzen A."/>
            <person name="Lundell T."/>
            <person name="Morin E."/>
            <person name="Murat C."/>
            <person name="Riley R."/>
            <person name="Ohm R."/>
            <person name="Sun H."/>
            <person name="Tunlid A."/>
            <person name="Henrissat B."/>
            <person name="Grigoriev I.V."/>
            <person name="Hibbett D.S."/>
            <person name="Martin F."/>
        </authorList>
    </citation>
    <scope>NUCLEOTIDE SEQUENCE [LARGE SCALE GENOMIC DNA]</scope>
    <source>
        <strain evidence="3">LaAM-08-1</strain>
    </source>
</reference>
<dbReference type="EMBL" id="KN838698">
    <property type="protein sequence ID" value="KIJ97266.1"/>
    <property type="molecule type" value="Genomic_DNA"/>
</dbReference>
<dbReference type="HOGENOM" id="CLU_1787146_0_0_1"/>
<dbReference type="Gene3D" id="2.60.20.10">
    <property type="entry name" value="Crystallins"/>
    <property type="match status" value="1"/>
</dbReference>
<dbReference type="InterPro" id="IPR011024">
    <property type="entry name" value="G_crystallin-like"/>
</dbReference>
<name>A0A0C9XHZ0_9AGAR</name>
<accession>A0A0C9XHZ0</accession>
<reference evidence="2 3" key="1">
    <citation type="submission" date="2014-04" db="EMBL/GenBank/DDBJ databases">
        <authorList>
            <consortium name="DOE Joint Genome Institute"/>
            <person name="Kuo A."/>
            <person name="Kohler A."/>
            <person name="Nagy L.G."/>
            <person name="Floudas D."/>
            <person name="Copeland A."/>
            <person name="Barry K.W."/>
            <person name="Cichocki N."/>
            <person name="Veneault-Fourrey C."/>
            <person name="LaButti K."/>
            <person name="Lindquist E.A."/>
            <person name="Lipzen A."/>
            <person name="Lundell T."/>
            <person name="Morin E."/>
            <person name="Murat C."/>
            <person name="Sun H."/>
            <person name="Tunlid A."/>
            <person name="Henrissat B."/>
            <person name="Grigoriev I.V."/>
            <person name="Hibbett D.S."/>
            <person name="Martin F."/>
            <person name="Nordberg H.P."/>
            <person name="Cantor M.N."/>
            <person name="Hua S.X."/>
        </authorList>
    </citation>
    <scope>NUCLEOTIDE SEQUENCE [LARGE SCALE GENOMIC DNA]</scope>
    <source>
        <strain evidence="2 3">LaAM-08-1</strain>
    </source>
</reference>
<feature type="chain" id="PRO_5002205871" evidence="1">
    <location>
        <begin position="19"/>
        <end position="145"/>
    </location>
</feature>
<feature type="signal peptide" evidence="1">
    <location>
        <begin position="1"/>
        <end position="18"/>
    </location>
</feature>
<sequence length="145" mass="15746">MLFTSLIFVAQLFGAVLAVPSPLLDSAIEERSLEARAPTIVFHLCKDINLTGDCFYLASEPLTVLGSNSGCVNFKAEVASSIASVRVLYTWQYAVSLYDDAGCNGPGVTIMDSDRDLAQWKNRAKSARVYYLPINVNTAYPNSAV</sequence>
<dbReference type="SUPFAM" id="SSF49695">
    <property type="entry name" value="gamma-Crystallin-like"/>
    <property type="match status" value="1"/>
</dbReference>
<gene>
    <name evidence="2" type="ORF">K443DRAFT_256085</name>
</gene>